<dbReference type="HOGENOM" id="CLU_162183_0_0_1"/>
<keyword evidence="2" id="KW-1185">Reference proteome</keyword>
<dbReference type="PANTHER" id="PTHR10622:SF10">
    <property type="entry name" value="HET DOMAIN-CONTAINING PROTEIN"/>
    <property type="match status" value="1"/>
</dbReference>
<name>A0A0C3E349_9AGAM</name>
<evidence type="ECO:0008006" key="3">
    <source>
        <dbReference type="Google" id="ProtNLM"/>
    </source>
</evidence>
<dbReference type="PANTHER" id="PTHR10622">
    <property type="entry name" value="HET DOMAIN-CONTAINING PROTEIN"/>
    <property type="match status" value="1"/>
</dbReference>
<dbReference type="Proteomes" id="UP000053989">
    <property type="component" value="Unassembled WGS sequence"/>
</dbReference>
<gene>
    <name evidence="1" type="ORF">SCLCIDRAFT_782279</name>
</gene>
<dbReference type="OrthoDB" id="2683673at2759"/>
<dbReference type="EMBL" id="KN822039">
    <property type="protein sequence ID" value="KIM62914.1"/>
    <property type="molecule type" value="Genomic_DNA"/>
</dbReference>
<accession>A0A0C3E349</accession>
<proteinExistence type="predicted"/>
<evidence type="ECO:0000313" key="1">
    <source>
        <dbReference type="EMBL" id="KIM62914.1"/>
    </source>
</evidence>
<sequence>MPLINVKAFLKREQYMRQGRRVNRQTKVLAFRNDEETPYVILSHRWIDPTEVDYEEMVDLAKMEGRERDDIRQRFGYKKILSSCEQAKRDGYEWLWVDTCYAKCCKGLRGQLKPTRVHLVFLARRD</sequence>
<reference evidence="1 2" key="1">
    <citation type="submission" date="2014-04" db="EMBL/GenBank/DDBJ databases">
        <authorList>
            <consortium name="DOE Joint Genome Institute"/>
            <person name="Kuo A."/>
            <person name="Kohler A."/>
            <person name="Nagy L.G."/>
            <person name="Floudas D."/>
            <person name="Copeland A."/>
            <person name="Barry K.W."/>
            <person name="Cichocki N."/>
            <person name="Veneault-Fourrey C."/>
            <person name="LaButti K."/>
            <person name="Lindquist E.A."/>
            <person name="Lipzen A."/>
            <person name="Lundell T."/>
            <person name="Morin E."/>
            <person name="Murat C."/>
            <person name="Sun H."/>
            <person name="Tunlid A."/>
            <person name="Henrissat B."/>
            <person name="Grigoriev I.V."/>
            <person name="Hibbett D.S."/>
            <person name="Martin F."/>
            <person name="Nordberg H.P."/>
            <person name="Cantor M.N."/>
            <person name="Hua S.X."/>
        </authorList>
    </citation>
    <scope>NUCLEOTIDE SEQUENCE [LARGE SCALE GENOMIC DNA]</scope>
    <source>
        <strain evidence="1 2">Foug A</strain>
    </source>
</reference>
<evidence type="ECO:0000313" key="2">
    <source>
        <dbReference type="Proteomes" id="UP000053989"/>
    </source>
</evidence>
<protein>
    <recommendedName>
        <fullName evidence="3">Heterokaryon incompatibility domain-containing protein</fullName>
    </recommendedName>
</protein>
<dbReference type="InParanoid" id="A0A0C3E349"/>
<organism evidence="1 2">
    <name type="scientific">Scleroderma citrinum Foug A</name>
    <dbReference type="NCBI Taxonomy" id="1036808"/>
    <lineage>
        <taxon>Eukaryota</taxon>
        <taxon>Fungi</taxon>
        <taxon>Dikarya</taxon>
        <taxon>Basidiomycota</taxon>
        <taxon>Agaricomycotina</taxon>
        <taxon>Agaricomycetes</taxon>
        <taxon>Agaricomycetidae</taxon>
        <taxon>Boletales</taxon>
        <taxon>Sclerodermatineae</taxon>
        <taxon>Sclerodermataceae</taxon>
        <taxon>Scleroderma</taxon>
    </lineage>
</organism>
<dbReference type="AlphaFoldDB" id="A0A0C3E349"/>
<reference evidence="2" key="2">
    <citation type="submission" date="2015-01" db="EMBL/GenBank/DDBJ databases">
        <title>Evolutionary Origins and Diversification of the Mycorrhizal Mutualists.</title>
        <authorList>
            <consortium name="DOE Joint Genome Institute"/>
            <consortium name="Mycorrhizal Genomics Consortium"/>
            <person name="Kohler A."/>
            <person name="Kuo A."/>
            <person name="Nagy L.G."/>
            <person name="Floudas D."/>
            <person name="Copeland A."/>
            <person name="Barry K.W."/>
            <person name="Cichocki N."/>
            <person name="Veneault-Fourrey C."/>
            <person name="LaButti K."/>
            <person name="Lindquist E.A."/>
            <person name="Lipzen A."/>
            <person name="Lundell T."/>
            <person name="Morin E."/>
            <person name="Murat C."/>
            <person name="Riley R."/>
            <person name="Ohm R."/>
            <person name="Sun H."/>
            <person name="Tunlid A."/>
            <person name="Henrissat B."/>
            <person name="Grigoriev I.V."/>
            <person name="Hibbett D.S."/>
            <person name="Martin F."/>
        </authorList>
    </citation>
    <scope>NUCLEOTIDE SEQUENCE [LARGE SCALE GENOMIC DNA]</scope>
    <source>
        <strain evidence="2">Foug A</strain>
    </source>
</reference>